<feature type="binding site" evidence="4">
    <location>
        <position position="262"/>
    </location>
    <ligand>
        <name>S-adenosyl-L-methionine</name>
        <dbReference type="ChEBI" id="CHEBI:59789"/>
    </ligand>
</feature>
<dbReference type="GO" id="GO:0032259">
    <property type="term" value="P:methylation"/>
    <property type="evidence" value="ECO:0007669"/>
    <property type="project" value="UniProtKB-KW"/>
</dbReference>
<reference evidence="6 7" key="1">
    <citation type="submission" date="2023-04" db="EMBL/GenBank/DDBJ databases">
        <title>Funneling lignin-derived compounds into biodiesel using alkali-halophilic Citricoccus sp. P2.</title>
        <authorList>
            <person name="Luo C.-B."/>
        </authorList>
    </citation>
    <scope>NUCLEOTIDE SEQUENCE [LARGE SCALE GENOMIC DNA]</scope>
    <source>
        <strain evidence="6 7">P2</strain>
    </source>
</reference>
<feature type="active site" description="Nucleophile" evidence="4">
    <location>
        <position position="366"/>
    </location>
</feature>
<evidence type="ECO:0000256" key="2">
    <source>
        <dbReference type="ARBA" id="ARBA00022679"/>
    </source>
</evidence>
<comment type="similarity">
    <text evidence="4">Belongs to the class I-like SAM-binding methyltransferase superfamily. RNA M5U methyltransferase family.</text>
</comment>
<keyword evidence="2 4" id="KW-0808">Transferase</keyword>
<feature type="active site" evidence="5">
    <location>
        <position position="366"/>
    </location>
</feature>
<keyword evidence="1 4" id="KW-0489">Methyltransferase</keyword>
<gene>
    <name evidence="6" type="ORF">P8192_13715</name>
</gene>
<keyword evidence="7" id="KW-1185">Reference proteome</keyword>
<protein>
    <submittedName>
        <fullName evidence="6">Methyltransferase domain-containing protein</fullName>
    </submittedName>
</protein>
<accession>A0ABY8H5L0</accession>
<feature type="binding site" evidence="4">
    <location>
        <position position="291"/>
    </location>
    <ligand>
        <name>S-adenosyl-L-methionine</name>
        <dbReference type="ChEBI" id="CHEBI:59789"/>
    </ligand>
</feature>
<feature type="binding site" evidence="4">
    <location>
        <position position="338"/>
    </location>
    <ligand>
        <name>S-adenosyl-L-methionine</name>
        <dbReference type="ChEBI" id="CHEBI:59789"/>
    </ligand>
</feature>
<dbReference type="PANTHER" id="PTHR11061">
    <property type="entry name" value="RNA M5U METHYLTRANSFERASE"/>
    <property type="match status" value="1"/>
</dbReference>
<dbReference type="EMBL" id="CP121252">
    <property type="protein sequence ID" value="WFP16416.1"/>
    <property type="molecule type" value="Genomic_DNA"/>
</dbReference>
<sequence>MRCHHFASGACRSCPHIGVGYRHQVAAKQHAVRELLDPRIRAVDVDPDQLWADPALSPEARFRNKAKMVVTGTAEQPKLGILDQHQHPKHHDGSGVDLTDCPLYEPGLEAAFGPIAEAISEAGLVPYNVGKRTGELKHVIVTISPQQQLMIRFVLRSTDQLPALRTVVPALRDRLAQLQTPAAVVTANLLPVHQALLEGEEEIPLAGDETLRMLLNGVPLNLRPQGFFQTNTVIAAELYAQATAWVDALPPQDQPRSVWDLYCGVGGFGFSLAQAQSGPAKGQRRRVWGVEVSTEAIRAAQRTSADLDCADTVRFVAGDATALAQDHPDDVPDLVVVNPPRRGIGADLARWLNSTEEIRHVLYSSCNAKTLAADLEQLPDFAPVHARLLDMFPQTDHYEVLMLLSRC</sequence>
<dbReference type="InterPro" id="IPR030390">
    <property type="entry name" value="MeTrfase_TrmA_AS"/>
</dbReference>
<evidence type="ECO:0000256" key="1">
    <source>
        <dbReference type="ARBA" id="ARBA00022603"/>
    </source>
</evidence>
<dbReference type="PROSITE" id="PS51687">
    <property type="entry name" value="SAM_MT_RNA_M5U"/>
    <property type="match status" value="1"/>
</dbReference>
<feature type="binding site" evidence="4">
    <location>
        <position position="229"/>
    </location>
    <ligand>
        <name>S-adenosyl-L-methionine</name>
        <dbReference type="ChEBI" id="CHEBI:59789"/>
    </ligand>
</feature>
<dbReference type="PANTHER" id="PTHR11061:SF30">
    <property type="entry name" value="TRNA (URACIL(54)-C(5))-METHYLTRANSFERASE"/>
    <property type="match status" value="1"/>
</dbReference>
<dbReference type="PROSITE" id="PS01230">
    <property type="entry name" value="TRMA_1"/>
    <property type="match status" value="1"/>
</dbReference>
<evidence type="ECO:0000256" key="3">
    <source>
        <dbReference type="ARBA" id="ARBA00022691"/>
    </source>
</evidence>
<dbReference type="RefSeq" id="WP_278157556.1">
    <property type="nucleotide sequence ID" value="NZ_CP121252.1"/>
</dbReference>
<name>A0ABY8H5L0_9MICC</name>
<dbReference type="SUPFAM" id="SSF53335">
    <property type="entry name" value="S-adenosyl-L-methionine-dependent methyltransferases"/>
    <property type="match status" value="1"/>
</dbReference>
<evidence type="ECO:0000313" key="7">
    <source>
        <dbReference type="Proteomes" id="UP001219037"/>
    </source>
</evidence>
<evidence type="ECO:0000256" key="5">
    <source>
        <dbReference type="PROSITE-ProRule" id="PRU10015"/>
    </source>
</evidence>
<evidence type="ECO:0000256" key="4">
    <source>
        <dbReference type="PROSITE-ProRule" id="PRU01024"/>
    </source>
</evidence>
<dbReference type="Pfam" id="PF05958">
    <property type="entry name" value="tRNA_U5-meth_tr"/>
    <property type="match status" value="1"/>
</dbReference>
<proteinExistence type="inferred from homology"/>
<organism evidence="6 7">
    <name type="scientific">Citricoccus muralis</name>
    <dbReference type="NCBI Taxonomy" id="169134"/>
    <lineage>
        <taxon>Bacteria</taxon>
        <taxon>Bacillati</taxon>
        <taxon>Actinomycetota</taxon>
        <taxon>Actinomycetes</taxon>
        <taxon>Micrococcales</taxon>
        <taxon>Micrococcaceae</taxon>
        <taxon>Citricoccus</taxon>
    </lineage>
</organism>
<keyword evidence="3 4" id="KW-0949">S-adenosyl-L-methionine</keyword>
<dbReference type="PROSITE" id="PS01231">
    <property type="entry name" value="TRMA_2"/>
    <property type="match status" value="1"/>
</dbReference>
<dbReference type="CDD" id="cd02440">
    <property type="entry name" value="AdoMet_MTases"/>
    <property type="match status" value="1"/>
</dbReference>
<dbReference type="GO" id="GO:0008168">
    <property type="term" value="F:methyltransferase activity"/>
    <property type="evidence" value="ECO:0007669"/>
    <property type="project" value="UniProtKB-KW"/>
</dbReference>
<dbReference type="Gene3D" id="2.40.50.1070">
    <property type="match status" value="1"/>
</dbReference>
<dbReference type="InterPro" id="IPR029063">
    <property type="entry name" value="SAM-dependent_MTases_sf"/>
</dbReference>
<evidence type="ECO:0000313" key="6">
    <source>
        <dbReference type="EMBL" id="WFP16416.1"/>
    </source>
</evidence>
<dbReference type="InterPro" id="IPR030391">
    <property type="entry name" value="MeTrfase_TrmA_CS"/>
</dbReference>
<dbReference type="Proteomes" id="UP001219037">
    <property type="component" value="Chromosome"/>
</dbReference>
<dbReference type="InterPro" id="IPR010280">
    <property type="entry name" value="U5_MeTrfase_fam"/>
</dbReference>
<dbReference type="Gene3D" id="3.40.50.150">
    <property type="entry name" value="Vaccinia Virus protein VP39"/>
    <property type="match status" value="1"/>
</dbReference>